<evidence type="ECO:0000313" key="3">
    <source>
        <dbReference type="EMBL" id="CAL1672955.1"/>
    </source>
</evidence>
<evidence type="ECO:0000313" key="4">
    <source>
        <dbReference type="Proteomes" id="UP001497644"/>
    </source>
</evidence>
<feature type="region of interest" description="Disordered" evidence="2">
    <location>
        <begin position="319"/>
        <end position="386"/>
    </location>
</feature>
<feature type="compositionally biased region" description="Polar residues" evidence="2">
    <location>
        <begin position="320"/>
        <end position="335"/>
    </location>
</feature>
<feature type="compositionally biased region" description="Polar residues" evidence="2">
    <location>
        <begin position="355"/>
        <end position="367"/>
    </location>
</feature>
<feature type="non-terminal residue" evidence="3">
    <location>
        <position position="1"/>
    </location>
</feature>
<sequence length="386" mass="43233">DLSPAPSAVPSIPSSSVDTAACLTASEKEDFMCVSDAEIGERTVFEGSPSESQEDEITKNKAKNKRVAIPQKRKRKRKSLILDFSEEELEFPELRNKRDRAIADELRNIKEMTTTSLATLLFSWINECENVRQISTSFKGELNGKLRDRLTRMRIGVTALGNKAAPPYDAASLKIDNDILHIKLEELQKQNDDLREEMNKLKCSIERLTAATLSKANLTHHISQTSPPVSPLPPRGKPLPLRETKKVQLQSTSKSLEHLSPVKRPPIKGQVALLTDKPANLLPAAELIPPGRSKEDVLDELIRDLKTLKKRIIESKEQLGETSLLSPEPSSMTTQKNKKRRENEPRRVLQKLVTKVTTSEQDTTEAQYTEDGYPKDGEPWTSVANC</sequence>
<feature type="region of interest" description="Disordered" evidence="2">
    <location>
        <begin position="43"/>
        <end position="71"/>
    </location>
</feature>
<proteinExistence type="predicted"/>
<evidence type="ECO:0000256" key="1">
    <source>
        <dbReference type="SAM" id="Coils"/>
    </source>
</evidence>
<gene>
    <name evidence="3" type="ORF">LPLAT_LOCUS13750</name>
</gene>
<feature type="coiled-coil region" evidence="1">
    <location>
        <begin position="170"/>
        <end position="211"/>
    </location>
</feature>
<comment type="caution">
    <text evidence="3">The sequence shown here is derived from an EMBL/GenBank/DDBJ whole genome shotgun (WGS) entry which is preliminary data.</text>
</comment>
<evidence type="ECO:0000256" key="2">
    <source>
        <dbReference type="SAM" id="MobiDB-lite"/>
    </source>
</evidence>
<organism evidence="3 4">
    <name type="scientific">Lasius platythorax</name>
    <dbReference type="NCBI Taxonomy" id="488582"/>
    <lineage>
        <taxon>Eukaryota</taxon>
        <taxon>Metazoa</taxon>
        <taxon>Ecdysozoa</taxon>
        <taxon>Arthropoda</taxon>
        <taxon>Hexapoda</taxon>
        <taxon>Insecta</taxon>
        <taxon>Pterygota</taxon>
        <taxon>Neoptera</taxon>
        <taxon>Endopterygota</taxon>
        <taxon>Hymenoptera</taxon>
        <taxon>Apocrita</taxon>
        <taxon>Aculeata</taxon>
        <taxon>Formicoidea</taxon>
        <taxon>Formicidae</taxon>
        <taxon>Formicinae</taxon>
        <taxon>Lasius</taxon>
        <taxon>Lasius</taxon>
    </lineage>
</organism>
<dbReference type="AlphaFoldDB" id="A0AAV2N0C7"/>
<name>A0AAV2N0C7_9HYME</name>
<protein>
    <submittedName>
        <fullName evidence="3">Uncharacterized protein</fullName>
    </submittedName>
</protein>
<keyword evidence="1" id="KW-0175">Coiled coil</keyword>
<dbReference type="Proteomes" id="UP001497644">
    <property type="component" value="Unassembled WGS sequence"/>
</dbReference>
<accession>A0AAV2N0C7</accession>
<keyword evidence="4" id="KW-1185">Reference proteome</keyword>
<reference evidence="3" key="1">
    <citation type="submission" date="2024-04" db="EMBL/GenBank/DDBJ databases">
        <authorList>
            <consortium name="Molecular Ecology Group"/>
        </authorList>
    </citation>
    <scope>NUCLEOTIDE SEQUENCE</scope>
</reference>
<dbReference type="EMBL" id="CAXIPU020001219">
    <property type="protein sequence ID" value="CAL1672955.1"/>
    <property type="molecule type" value="Genomic_DNA"/>
</dbReference>
<feature type="compositionally biased region" description="Basic residues" evidence="2">
    <location>
        <begin position="60"/>
        <end position="71"/>
    </location>
</feature>